<gene>
    <name evidence="2" type="ORF">DRV84_10455</name>
</gene>
<feature type="transmembrane region" description="Helical" evidence="1">
    <location>
        <begin position="27"/>
        <end position="47"/>
    </location>
</feature>
<organism evidence="2 3">
    <name type="scientific">Rhodosalinus sediminis</name>
    <dbReference type="NCBI Taxonomy" id="1940533"/>
    <lineage>
        <taxon>Bacteria</taxon>
        <taxon>Pseudomonadati</taxon>
        <taxon>Pseudomonadota</taxon>
        <taxon>Alphaproteobacteria</taxon>
        <taxon>Rhodobacterales</taxon>
        <taxon>Paracoccaceae</taxon>
        <taxon>Rhodosalinus</taxon>
    </lineage>
</organism>
<dbReference type="Proteomes" id="UP000257131">
    <property type="component" value="Unassembled WGS sequence"/>
</dbReference>
<dbReference type="RefSeq" id="WP_115980201.1">
    <property type="nucleotide sequence ID" value="NZ_QOHR01000014.1"/>
</dbReference>
<keyword evidence="1" id="KW-1133">Transmembrane helix</keyword>
<evidence type="ECO:0008006" key="4">
    <source>
        <dbReference type="Google" id="ProtNLM"/>
    </source>
</evidence>
<dbReference type="OrthoDB" id="7173339at2"/>
<dbReference type="AlphaFoldDB" id="A0A3D9BRD0"/>
<keyword evidence="1" id="KW-0812">Transmembrane</keyword>
<accession>A0A3D9BRD0</accession>
<keyword evidence="3" id="KW-1185">Reference proteome</keyword>
<sequence>MTERDSFIEEVAEEVRRDRMFTLMRRYGWIAVLAVLLIVGGAGWNEWRRAQATDRARATGDAILSALERDSAGARAEALAGIAPGEPGAAALVDMLHAEALAESGDASAAAAQLDGIGGAGGELAPVYGRMAAFKALLQRGDTLSAEERRQGFAAIASAGGPLRLLAEEQIALGEIAAGETEAALDRLEAIRGDAAATPGLRRRAAQLMVALGAEPGTRAGG</sequence>
<reference evidence="2 3" key="1">
    <citation type="journal article" date="2017" name="Int. J. Syst. Evol. Microbiol.">
        <title>Rhodosalinus sediminis gen. nov., sp. nov., isolated from marine saltern.</title>
        <authorList>
            <person name="Guo L.Y."/>
            <person name="Ling S.K."/>
            <person name="Li C.M."/>
            <person name="Chen G.J."/>
            <person name="Du Z.J."/>
        </authorList>
    </citation>
    <scope>NUCLEOTIDE SEQUENCE [LARGE SCALE GENOMIC DNA]</scope>
    <source>
        <strain evidence="2 3">WDN1C137</strain>
    </source>
</reference>
<dbReference type="EMBL" id="QOHR01000014">
    <property type="protein sequence ID" value="REC56037.1"/>
    <property type="molecule type" value="Genomic_DNA"/>
</dbReference>
<protein>
    <recommendedName>
        <fullName evidence="4">Tetratricopeptide repeat-like domain-containing protein</fullName>
    </recommendedName>
</protein>
<evidence type="ECO:0000256" key="1">
    <source>
        <dbReference type="SAM" id="Phobius"/>
    </source>
</evidence>
<proteinExistence type="predicted"/>
<evidence type="ECO:0000313" key="2">
    <source>
        <dbReference type="EMBL" id="REC56037.1"/>
    </source>
</evidence>
<evidence type="ECO:0000313" key="3">
    <source>
        <dbReference type="Proteomes" id="UP000257131"/>
    </source>
</evidence>
<name>A0A3D9BRD0_9RHOB</name>
<keyword evidence="1" id="KW-0472">Membrane</keyword>
<comment type="caution">
    <text evidence="2">The sequence shown here is derived from an EMBL/GenBank/DDBJ whole genome shotgun (WGS) entry which is preliminary data.</text>
</comment>